<evidence type="ECO:0000256" key="3">
    <source>
        <dbReference type="ARBA" id="ARBA00022490"/>
    </source>
</evidence>
<gene>
    <name evidence="11" type="ORF">DS831_01970</name>
</gene>
<keyword evidence="5" id="KW-0808">Transferase</keyword>
<name>A0A347STX4_9LACO</name>
<dbReference type="PANTHER" id="PTHR36203:SF1">
    <property type="entry name" value="ASCORBATE-SPECIFIC PTS SYSTEM EIIA COMPONENT"/>
    <property type="match status" value="1"/>
</dbReference>
<dbReference type="OrthoDB" id="369398at2"/>
<comment type="caution">
    <text evidence="11">The sequence shown here is derived from an EMBL/GenBank/DDBJ whole genome shotgun (WGS) entry which is preliminary data.</text>
</comment>
<evidence type="ECO:0000256" key="8">
    <source>
        <dbReference type="ARBA" id="ARBA00037387"/>
    </source>
</evidence>
<dbReference type="GO" id="GO:0005737">
    <property type="term" value="C:cytoplasm"/>
    <property type="evidence" value="ECO:0007669"/>
    <property type="project" value="UniProtKB-SubCell"/>
</dbReference>
<evidence type="ECO:0000256" key="4">
    <source>
        <dbReference type="ARBA" id="ARBA00022553"/>
    </source>
</evidence>
<keyword evidence="11" id="KW-0762">Sugar transport</keyword>
<dbReference type="Pfam" id="PF00359">
    <property type="entry name" value="PTS_EIIA_2"/>
    <property type="match status" value="1"/>
</dbReference>
<keyword evidence="6" id="KW-0598">Phosphotransferase system</keyword>
<keyword evidence="3" id="KW-0963">Cytoplasm</keyword>
<accession>A0A347STX4</accession>
<dbReference type="EMBL" id="QOCR01000001">
    <property type="protein sequence ID" value="RHW52116.1"/>
    <property type="molecule type" value="Genomic_DNA"/>
</dbReference>
<dbReference type="Gene3D" id="3.40.930.10">
    <property type="entry name" value="Mannitol-specific EII, Chain A"/>
    <property type="match status" value="1"/>
</dbReference>
<dbReference type="Proteomes" id="UP000284109">
    <property type="component" value="Unassembled WGS sequence"/>
</dbReference>
<dbReference type="InterPro" id="IPR002178">
    <property type="entry name" value="PTS_EIIA_type-2_dom"/>
</dbReference>
<dbReference type="GO" id="GO:0016301">
    <property type="term" value="F:kinase activity"/>
    <property type="evidence" value="ECO:0007669"/>
    <property type="project" value="UniProtKB-KW"/>
</dbReference>
<evidence type="ECO:0000256" key="9">
    <source>
        <dbReference type="ARBA" id="ARBA00041175"/>
    </source>
</evidence>
<dbReference type="RefSeq" id="WP_118899865.1">
    <property type="nucleotide sequence ID" value="NZ_CP031513.1"/>
</dbReference>
<dbReference type="AlphaFoldDB" id="A0A347STX4"/>
<dbReference type="PROSITE" id="PS51094">
    <property type="entry name" value="PTS_EIIA_TYPE_2"/>
    <property type="match status" value="1"/>
</dbReference>
<dbReference type="KEGG" id="lbm:DS830_08260"/>
<dbReference type="SUPFAM" id="SSF55804">
    <property type="entry name" value="Phoshotransferase/anion transport protein"/>
    <property type="match status" value="1"/>
</dbReference>
<proteinExistence type="predicted"/>
<keyword evidence="12" id="KW-1185">Reference proteome</keyword>
<protein>
    <recommendedName>
        <fullName evidence="9">Ascorbate-specific PTS system EIIA component</fullName>
    </recommendedName>
    <alternativeName>
        <fullName evidence="10">Ascorbate-specific phosphotransferase enzyme IIA component</fullName>
    </alternativeName>
</protein>
<comment type="function">
    <text evidence="8">The phosphoenolpyruvate-dependent sugar phosphotransferase system (sugar PTS), a major carbohydrate active transport system, catalyzes the phosphorylation of incoming sugar substrates concomitantly with their translocation across the cell membrane. The enzyme II UlaABC PTS system is involved in ascorbate transport.</text>
</comment>
<dbReference type="CDD" id="cd00211">
    <property type="entry name" value="PTS_IIA_fru"/>
    <property type="match status" value="1"/>
</dbReference>
<keyword evidence="2" id="KW-0813">Transport</keyword>
<keyword evidence="4" id="KW-0597">Phosphoprotein</keyword>
<evidence type="ECO:0000313" key="11">
    <source>
        <dbReference type="EMBL" id="RHW52116.1"/>
    </source>
</evidence>
<evidence type="ECO:0000256" key="10">
    <source>
        <dbReference type="ARBA" id="ARBA00042072"/>
    </source>
</evidence>
<organism evidence="11 12">
    <name type="scientific">Bombilactobacillus bombi</name>
    <dbReference type="NCBI Taxonomy" id="1303590"/>
    <lineage>
        <taxon>Bacteria</taxon>
        <taxon>Bacillati</taxon>
        <taxon>Bacillota</taxon>
        <taxon>Bacilli</taxon>
        <taxon>Lactobacillales</taxon>
        <taxon>Lactobacillaceae</taxon>
        <taxon>Bombilactobacillus</taxon>
    </lineage>
</organism>
<dbReference type="PANTHER" id="PTHR36203">
    <property type="entry name" value="ASCORBATE-SPECIFIC PTS SYSTEM EIIA COMPONENT"/>
    <property type="match status" value="1"/>
</dbReference>
<reference evidence="11 12" key="1">
    <citation type="submission" date="2018-07" db="EMBL/GenBank/DDBJ databases">
        <title>Genome sequences of six Lactobacillus spp. isolated from bumble bee guts.</title>
        <authorList>
            <person name="Motta E.V.S."/>
            <person name="Moran N.A."/>
        </authorList>
    </citation>
    <scope>NUCLEOTIDE SEQUENCE [LARGE SCALE GENOMIC DNA]</scope>
    <source>
        <strain evidence="11 12">BI-1.1</strain>
    </source>
</reference>
<evidence type="ECO:0000256" key="2">
    <source>
        <dbReference type="ARBA" id="ARBA00022448"/>
    </source>
</evidence>
<evidence type="ECO:0000256" key="5">
    <source>
        <dbReference type="ARBA" id="ARBA00022679"/>
    </source>
</evidence>
<evidence type="ECO:0000313" key="12">
    <source>
        <dbReference type="Proteomes" id="UP000284109"/>
    </source>
</evidence>
<evidence type="ECO:0000256" key="6">
    <source>
        <dbReference type="ARBA" id="ARBA00022683"/>
    </source>
</evidence>
<evidence type="ECO:0000256" key="7">
    <source>
        <dbReference type="ARBA" id="ARBA00022777"/>
    </source>
</evidence>
<sequence>MLLEDMIERDLVDVKTSSPKDWKEALKQASDKLIEHGYIKPGYTDEIINNVVTNGPYIVIVPGVAMPHAMAESENVLGTAIGFTKFPQPVVFDENNPDSHAQLFFTLAARDPKIHLKNISDLSEVLMADGFIEKLLNIQNVEDFKKIVKEYQE</sequence>
<dbReference type="GO" id="GO:0009401">
    <property type="term" value="P:phosphoenolpyruvate-dependent sugar phosphotransferase system"/>
    <property type="evidence" value="ECO:0007669"/>
    <property type="project" value="UniProtKB-KW"/>
</dbReference>
<evidence type="ECO:0000256" key="1">
    <source>
        <dbReference type="ARBA" id="ARBA00004496"/>
    </source>
</evidence>
<keyword evidence="7" id="KW-0418">Kinase</keyword>
<dbReference type="InterPro" id="IPR051351">
    <property type="entry name" value="Ascorbate-PTS_EIIA_comp"/>
</dbReference>
<dbReference type="InterPro" id="IPR016152">
    <property type="entry name" value="PTrfase/Anion_transptr"/>
</dbReference>
<comment type="subcellular location">
    <subcellularLocation>
        <location evidence="1">Cytoplasm</location>
    </subcellularLocation>
</comment>